<keyword evidence="6 10" id="KW-0863">Zinc-finger</keyword>
<keyword evidence="5" id="KW-0479">Metal-binding</keyword>
<dbReference type="AlphaFoldDB" id="A0A2N5VJN7"/>
<dbReference type="UniPathway" id="UPA00886"/>
<feature type="compositionally biased region" description="Basic residues" evidence="11">
    <location>
        <begin position="347"/>
        <end position="359"/>
    </location>
</feature>
<dbReference type="SMART" id="SM00184">
    <property type="entry name" value="RING"/>
    <property type="match status" value="1"/>
</dbReference>
<dbReference type="Proteomes" id="UP000235388">
    <property type="component" value="Unassembled WGS sequence"/>
</dbReference>
<comment type="similarity">
    <text evidence="3">Belongs to the NSE2 family.</text>
</comment>
<evidence type="ECO:0000313" key="15">
    <source>
        <dbReference type="Proteomes" id="UP000235388"/>
    </source>
</evidence>
<dbReference type="PANTHER" id="PTHR21330:SF1">
    <property type="entry name" value="E3 SUMO-PROTEIN LIGASE NSE2"/>
    <property type="match status" value="1"/>
</dbReference>
<dbReference type="InterPro" id="IPR004181">
    <property type="entry name" value="Znf_MIZ"/>
</dbReference>
<keyword evidence="4" id="KW-0808">Transferase</keyword>
<feature type="region of interest" description="Disordered" evidence="11">
    <location>
        <begin position="318"/>
        <end position="366"/>
    </location>
</feature>
<dbReference type="GO" id="GO:0008270">
    <property type="term" value="F:zinc ion binding"/>
    <property type="evidence" value="ECO:0007669"/>
    <property type="project" value="UniProtKB-KW"/>
</dbReference>
<evidence type="ECO:0000256" key="3">
    <source>
        <dbReference type="ARBA" id="ARBA00008212"/>
    </source>
</evidence>
<dbReference type="GO" id="GO:0061665">
    <property type="term" value="F:SUMO ligase activity"/>
    <property type="evidence" value="ECO:0007669"/>
    <property type="project" value="TreeGrafter"/>
</dbReference>
<feature type="compositionally biased region" description="Basic and acidic residues" evidence="11">
    <location>
        <begin position="327"/>
        <end position="346"/>
    </location>
</feature>
<evidence type="ECO:0000256" key="2">
    <source>
        <dbReference type="ARBA" id="ARBA00004718"/>
    </source>
</evidence>
<feature type="domain" description="RING-type" evidence="12">
    <location>
        <begin position="243"/>
        <end position="283"/>
    </location>
</feature>
<dbReference type="GO" id="GO:0030915">
    <property type="term" value="C:Smc5-Smc6 complex"/>
    <property type="evidence" value="ECO:0007669"/>
    <property type="project" value="InterPro"/>
</dbReference>
<dbReference type="GO" id="GO:0000724">
    <property type="term" value="P:double-strand break repair via homologous recombination"/>
    <property type="evidence" value="ECO:0007669"/>
    <property type="project" value="InterPro"/>
</dbReference>
<evidence type="ECO:0000256" key="4">
    <source>
        <dbReference type="ARBA" id="ARBA00022679"/>
    </source>
</evidence>
<dbReference type="GO" id="GO:0005634">
    <property type="term" value="C:nucleus"/>
    <property type="evidence" value="ECO:0007669"/>
    <property type="project" value="UniProtKB-SubCell"/>
</dbReference>
<keyword evidence="15" id="KW-1185">Reference proteome</keyword>
<evidence type="ECO:0000313" key="16">
    <source>
        <dbReference type="Proteomes" id="UP000235392"/>
    </source>
</evidence>
<name>A0A2N5VJN7_9BASI</name>
<comment type="subcellular location">
    <subcellularLocation>
        <location evidence="1">Nucleus</location>
    </subcellularLocation>
</comment>
<keyword evidence="8" id="KW-0862">Zinc</keyword>
<proteinExistence type="inferred from homology"/>
<evidence type="ECO:0000256" key="7">
    <source>
        <dbReference type="ARBA" id="ARBA00022786"/>
    </source>
</evidence>
<evidence type="ECO:0000256" key="5">
    <source>
        <dbReference type="ARBA" id="ARBA00022723"/>
    </source>
</evidence>
<evidence type="ECO:0000259" key="12">
    <source>
        <dbReference type="PROSITE" id="PS50089"/>
    </source>
</evidence>
<evidence type="ECO:0000256" key="10">
    <source>
        <dbReference type="PROSITE-ProRule" id="PRU00175"/>
    </source>
</evidence>
<keyword evidence="7" id="KW-0833">Ubl conjugation pathway</keyword>
<dbReference type="Gene3D" id="3.30.40.10">
    <property type="entry name" value="Zinc/RING finger domain, C3HC4 (zinc finger)"/>
    <property type="match status" value="1"/>
</dbReference>
<dbReference type="InterPro" id="IPR026846">
    <property type="entry name" value="Nse2(Mms21)"/>
</dbReference>
<dbReference type="GO" id="GO:0016925">
    <property type="term" value="P:protein sumoylation"/>
    <property type="evidence" value="ECO:0007669"/>
    <property type="project" value="UniProtKB-UniPathway"/>
</dbReference>
<evidence type="ECO:0000256" key="9">
    <source>
        <dbReference type="ARBA" id="ARBA00023242"/>
    </source>
</evidence>
<dbReference type="PROSITE" id="PS50089">
    <property type="entry name" value="ZF_RING_2"/>
    <property type="match status" value="1"/>
</dbReference>
<dbReference type="InterPro" id="IPR001841">
    <property type="entry name" value="Znf_RING"/>
</dbReference>
<dbReference type="SUPFAM" id="SSF57850">
    <property type="entry name" value="RING/U-box"/>
    <property type="match status" value="1"/>
</dbReference>
<sequence>MSQSRRRSTKQPEGQPYISASKSFVLIPPSGDGSTRGADLTDLFDVGNEEEEIKKLVKLIESEYLNSKLEPQTTDVHLKTAISDSKQEIRNLTHQLESIATLAGDLPEFNNTSTGDQIVKELDQQARDLIESIQLIEIRQTELEDLRELIRRSSSKKKLDAHAHLCKKISEQQLKWDALTLRQKFAQSKYYKAFRERIWESTGDGDVMPPVKSFLPAAPGEEDEEESSGDELEIAGGKQNYKCPLCLGYLKTPVVSQLCQHPFCKGCFDSYLAQNKMSAVPCPNAGCSQTLTAASVTEDTALAARVRQFLRRVELREDSQEYDNDDATQRDSLDPNAGEDSKENVKNRRKQSQSQKKRRVIVDDDE</sequence>
<dbReference type="InterPro" id="IPR013083">
    <property type="entry name" value="Znf_RING/FYVE/PHD"/>
</dbReference>
<protein>
    <recommendedName>
        <fullName evidence="12">RING-type domain-containing protein</fullName>
    </recommendedName>
</protein>
<evidence type="ECO:0000256" key="1">
    <source>
        <dbReference type="ARBA" id="ARBA00004123"/>
    </source>
</evidence>
<dbReference type="Pfam" id="PF11789">
    <property type="entry name" value="zf-Nse"/>
    <property type="match status" value="1"/>
</dbReference>
<feature type="region of interest" description="Disordered" evidence="11">
    <location>
        <begin position="1"/>
        <end position="36"/>
    </location>
</feature>
<evidence type="ECO:0000256" key="6">
    <source>
        <dbReference type="ARBA" id="ARBA00022771"/>
    </source>
</evidence>
<evidence type="ECO:0000256" key="11">
    <source>
        <dbReference type="SAM" id="MobiDB-lite"/>
    </source>
</evidence>
<gene>
    <name evidence="14" type="ORF">PCANC_12747</name>
    <name evidence="13" type="ORF">PCASD_16998</name>
</gene>
<evidence type="ECO:0000313" key="14">
    <source>
        <dbReference type="EMBL" id="PLW50211.1"/>
    </source>
</evidence>
<comment type="pathway">
    <text evidence="2">Protein modification; protein sumoylation.</text>
</comment>
<keyword evidence="9" id="KW-0539">Nucleus</keyword>
<accession>A0A2N5VJN7</accession>
<dbReference type="STRING" id="200324.A0A2N5VJN7"/>
<dbReference type="EMBL" id="PGCI01000669">
    <property type="protein sequence ID" value="PLW22284.1"/>
    <property type="molecule type" value="Genomic_DNA"/>
</dbReference>
<dbReference type="PANTHER" id="PTHR21330">
    <property type="entry name" value="E3 SUMO-PROTEIN LIGASE NSE2"/>
    <property type="match status" value="1"/>
</dbReference>
<reference evidence="15 16" key="1">
    <citation type="submission" date="2017-11" db="EMBL/GenBank/DDBJ databases">
        <title>De novo assembly and phasing of dikaryotic genomes from two isolates of Puccinia coronata f. sp. avenae, the causal agent of oat crown rust.</title>
        <authorList>
            <person name="Miller M.E."/>
            <person name="Zhang Y."/>
            <person name="Omidvar V."/>
            <person name="Sperschneider J."/>
            <person name="Schwessinger B."/>
            <person name="Raley C."/>
            <person name="Palmer J.M."/>
            <person name="Garnica D."/>
            <person name="Upadhyaya N."/>
            <person name="Rathjen J."/>
            <person name="Taylor J.M."/>
            <person name="Park R.F."/>
            <person name="Dodds P.N."/>
            <person name="Hirsch C.D."/>
            <person name="Kianian S.F."/>
            <person name="Figueroa M."/>
        </authorList>
    </citation>
    <scope>NUCLEOTIDE SEQUENCE [LARGE SCALE GENOMIC DNA]</scope>
    <source>
        <strain evidence="14">12NC29</strain>
        <strain evidence="13">12SD80</strain>
    </source>
</reference>
<organism evidence="14 15">
    <name type="scientific">Puccinia coronata f. sp. avenae</name>
    <dbReference type="NCBI Taxonomy" id="200324"/>
    <lineage>
        <taxon>Eukaryota</taxon>
        <taxon>Fungi</taxon>
        <taxon>Dikarya</taxon>
        <taxon>Basidiomycota</taxon>
        <taxon>Pucciniomycotina</taxon>
        <taxon>Pucciniomycetes</taxon>
        <taxon>Pucciniales</taxon>
        <taxon>Pucciniaceae</taxon>
        <taxon>Puccinia</taxon>
    </lineage>
</organism>
<dbReference type="OrthoDB" id="26899at2759"/>
<comment type="caution">
    <text evidence="14">The sequence shown here is derived from an EMBL/GenBank/DDBJ whole genome shotgun (WGS) entry which is preliminary data.</text>
</comment>
<dbReference type="EMBL" id="PGCJ01000091">
    <property type="protein sequence ID" value="PLW50211.1"/>
    <property type="molecule type" value="Genomic_DNA"/>
</dbReference>
<evidence type="ECO:0000313" key="13">
    <source>
        <dbReference type="EMBL" id="PLW22284.1"/>
    </source>
</evidence>
<evidence type="ECO:0000256" key="8">
    <source>
        <dbReference type="ARBA" id="ARBA00022833"/>
    </source>
</evidence>
<dbReference type="Proteomes" id="UP000235392">
    <property type="component" value="Unassembled WGS sequence"/>
</dbReference>